<dbReference type="OrthoDB" id="1163933at2"/>
<evidence type="ECO:0000313" key="2">
    <source>
        <dbReference type="EMBL" id="TCL62475.1"/>
    </source>
</evidence>
<evidence type="ECO:0000313" key="3">
    <source>
        <dbReference type="Proteomes" id="UP000295455"/>
    </source>
</evidence>
<proteinExistence type="predicted"/>
<name>A0A4R1R9V2_9FLAO</name>
<comment type="caution">
    <text evidence="2">The sequence shown here is derived from an EMBL/GenBank/DDBJ whole genome shotgun (WGS) entry which is preliminary data.</text>
</comment>
<feature type="chain" id="PRO_5020567948" evidence="1">
    <location>
        <begin position="20"/>
        <end position="175"/>
    </location>
</feature>
<dbReference type="InterPro" id="IPR018899">
    <property type="entry name" value="Conjug_transposon_Tra0"/>
</dbReference>
<organism evidence="2 3">
    <name type="scientific">Mariniflexile fucanivorans</name>
    <dbReference type="NCBI Taxonomy" id="264023"/>
    <lineage>
        <taxon>Bacteria</taxon>
        <taxon>Pseudomonadati</taxon>
        <taxon>Bacteroidota</taxon>
        <taxon>Flavobacteriia</taxon>
        <taxon>Flavobacteriales</taxon>
        <taxon>Flavobacteriaceae</taxon>
        <taxon>Mariniflexile</taxon>
    </lineage>
</organism>
<dbReference type="Proteomes" id="UP000295455">
    <property type="component" value="Unassembled WGS sequence"/>
</dbReference>
<dbReference type="EMBL" id="SLUP01000013">
    <property type="protein sequence ID" value="TCL62475.1"/>
    <property type="molecule type" value="Genomic_DNA"/>
</dbReference>
<gene>
    <name evidence="2" type="ORF">EV196_11316</name>
</gene>
<protein>
    <submittedName>
        <fullName evidence="2">Conjugative transposon protein TraO</fullName>
    </submittedName>
</protein>
<evidence type="ECO:0000256" key="1">
    <source>
        <dbReference type="SAM" id="SignalP"/>
    </source>
</evidence>
<feature type="signal peptide" evidence="1">
    <location>
        <begin position="1"/>
        <end position="19"/>
    </location>
</feature>
<dbReference type="RefSeq" id="WP_132219404.1">
    <property type="nucleotide sequence ID" value="NZ_OX156936.1"/>
</dbReference>
<reference evidence="2 3" key="1">
    <citation type="submission" date="2019-03" db="EMBL/GenBank/DDBJ databases">
        <title>Genomic Encyclopedia of Type Strains, Phase IV (KMG-IV): sequencing the most valuable type-strain genomes for metagenomic binning, comparative biology and taxonomic classification.</title>
        <authorList>
            <person name="Goeker M."/>
        </authorList>
    </citation>
    <scope>NUCLEOTIDE SEQUENCE [LARGE SCALE GENOMIC DNA]</scope>
    <source>
        <strain evidence="2 3">DSM 18792</strain>
    </source>
</reference>
<dbReference type="Pfam" id="PF10626">
    <property type="entry name" value="TraO"/>
    <property type="match status" value="1"/>
</dbReference>
<dbReference type="AlphaFoldDB" id="A0A4R1R9V2"/>
<keyword evidence="3" id="KW-1185">Reference proteome</keyword>
<sequence>MNKTFCIVIMLAVQSVVFSQVSFGISGGYATNGFGAHASYNYDLNDSGYFQINLLATDNKDKKETLDVPYRTIGLNAAYFYNLFKSYNNRFVTSIGAGASGGYEIINNGNNILENGSVIVGNSSIVYGGVIGSEIKYYLSDTVALLGVHNTNLYVNSDLGVASFYMGLGIKFYIK</sequence>
<accession>A0A4R1R9V2</accession>
<keyword evidence="1" id="KW-0732">Signal</keyword>